<evidence type="ECO:0000256" key="2">
    <source>
        <dbReference type="ARBA" id="ARBA00022692"/>
    </source>
</evidence>
<keyword evidence="4" id="KW-0472">Membrane</keyword>
<dbReference type="GO" id="GO:0016020">
    <property type="term" value="C:membrane"/>
    <property type="evidence" value="ECO:0007669"/>
    <property type="project" value="UniProtKB-SubCell"/>
</dbReference>
<dbReference type="AlphaFoldDB" id="A0A5B9D8N5"/>
<evidence type="ECO:0000256" key="3">
    <source>
        <dbReference type="ARBA" id="ARBA00022989"/>
    </source>
</evidence>
<evidence type="ECO:0000256" key="4">
    <source>
        <dbReference type="ARBA" id="ARBA00023136"/>
    </source>
</evidence>
<accession>A0A5B9D8N5</accession>
<dbReference type="KEGG" id="psyt:DSAG12_01196"/>
<keyword evidence="2" id="KW-0812">Transmembrane</keyword>
<name>A0A5B9D8N5_9ARCH</name>
<dbReference type="InterPro" id="IPR021149">
    <property type="entry name" value="OligosaccharylTrfase_OST3/OST6"/>
</dbReference>
<protein>
    <submittedName>
        <fullName evidence="5">Uncharacterized protein</fullName>
    </submittedName>
</protein>
<dbReference type="EMBL" id="CP042905">
    <property type="protein sequence ID" value="QEE15371.2"/>
    <property type="molecule type" value="Genomic_DNA"/>
</dbReference>
<keyword evidence="6" id="KW-1185">Reference proteome</keyword>
<reference evidence="5 6" key="1">
    <citation type="journal article" date="2020" name="Nature">
        <title>Isolation of an archaeon at the prokaryote-eukaryote interface.</title>
        <authorList>
            <person name="Imachi H."/>
            <person name="Nobu M.K."/>
            <person name="Nakahara N."/>
            <person name="Morono Y."/>
            <person name="Ogawara M."/>
            <person name="Takaki Y."/>
            <person name="Takano Y."/>
            <person name="Uematsu K."/>
            <person name="Ikuta T."/>
            <person name="Ito M."/>
            <person name="Matsui Y."/>
            <person name="Miyazaki M."/>
            <person name="Murata K."/>
            <person name="Saito Y."/>
            <person name="Sakai S."/>
            <person name="Song C."/>
            <person name="Tasumi E."/>
            <person name="Yamanaka Y."/>
            <person name="Yamaguchi T."/>
            <person name="Kamagata Y."/>
            <person name="Tamaki H."/>
            <person name="Takai K."/>
        </authorList>
    </citation>
    <scope>NUCLEOTIDE SEQUENCE [LARGE SCALE GENOMIC DNA]</scope>
    <source>
        <strain evidence="5 6">MK-D1</strain>
    </source>
</reference>
<sequence length="156" mass="17162">MSETLQLKFGEKIPWVMGEVIRIPKVKFPEAREGSLSLPTPGKSLILILTYVFLFYLVLGGIYIGIRDTVTVGGDAQGNAIFLYPTTNEAFIIESLVAGFLIYIAGLGFLLLYNATKHSFNYGYAIKIYILGAFLAFAGFSILQYMIGVKSGKIET</sequence>
<organism evidence="5 6">
    <name type="scientific">Promethearchaeum syntrophicum</name>
    <dbReference type="NCBI Taxonomy" id="2594042"/>
    <lineage>
        <taxon>Archaea</taxon>
        <taxon>Promethearchaeati</taxon>
        <taxon>Promethearchaeota</taxon>
        <taxon>Promethearchaeia</taxon>
        <taxon>Promethearchaeales</taxon>
        <taxon>Promethearchaeaceae</taxon>
        <taxon>Promethearchaeum</taxon>
    </lineage>
</organism>
<proteinExistence type="predicted"/>
<gene>
    <name evidence="5" type="ORF">DSAG12_01196</name>
</gene>
<evidence type="ECO:0000256" key="1">
    <source>
        <dbReference type="ARBA" id="ARBA00004141"/>
    </source>
</evidence>
<dbReference type="Proteomes" id="UP000321408">
    <property type="component" value="Chromosome"/>
</dbReference>
<evidence type="ECO:0000313" key="5">
    <source>
        <dbReference type="EMBL" id="QEE15371.2"/>
    </source>
</evidence>
<comment type="subcellular location">
    <subcellularLocation>
        <location evidence="1">Membrane</location>
        <topology evidence="1">Multi-pass membrane protein</topology>
    </subcellularLocation>
</comment>
<keyword evidence="3" id="KW-1133">Transmembrane helix</keyword>
<reference evidence="5 6" key="2">
    <citation type="journal article" date="2024" name="Int. J. Syst. Evol. Microbiol.">
        <title>Promethearchaeum syntrophicum gen. nov., sp. nov., an anaerobic, obligately syntrophic archaeon, the first isolate of the lineage 'Asgard' archaea, and proposal of the new archaeal phylum Promethearchaeota phyl. nov. and kingdom Promethearchaeati regn. nov.</title>
        <authorList>
            <person name="Imachi H."/>
            <person name="Nobu M.K."/>
            <person name="Kato S."/>
            <person name="Takaki Y."/>
            <person name="Miyazaki M."/>
            <person name="Miyata M."/>
            <person name="Ogawara M."/>
            <person name="Saito Y."/>
            <person name="Sakai S."/>
            <person name="Tahara Y.O."/>
            <person name="Takano Y."/>
            <person name="Tasumi E."/>
            <person name="Uematsu K."/>
            <person name="Yoshimura T."/>
            <person name="Itoh T."/>
            <person name="Ohkuma M."/>
            <person name="Takai K."/>
        </authorList>
    </citation>
    <scope>NUCLEOTIDE SEQUENCE [LARGE SCALE GENOMIC DNA]</scope>
    <source>
        <strain evidence="5 6">MK-D1</strain>
    </source>
</reference>
<dbReference type="Pfam" id="PF04756">
    <property type="entry name" value="OST3_OST6"/>
    <property type="match status" value="1"/>
</dbReference>
<evidence type="ECO:0000313" key="6">
    <source>
        <dbReference type="Proteomes" id="UP000321408"/>
    </source>
</evidence>